<evidence type="ECO:0000313" key="14">
    <source>
        <dbReference type="Proteomes" id="UP000054632"/>
    </source>
</evidence>
<evidence type="ECO:0000313" key="12">
    <source>
        <dbReference type="EMBL" id="KRZ07448.1"/>
    </source>
</evidence>
<evidence type="ECO:0000256" key="1">
    <source>
        <dbReference type="ARBA" id="ARBA00002001"/>
    </source>
</evidence>
<comment type="subcellular location">
    <subcellularLocation>
        <location evidence="3">Chromosome</location>
    </subcellularLocation>
    <subcellularLocation>
        <location evidence="2">Nucleus</location>
    </subcellularLocation>
</comment>
<evidence type="ECO:0000256" key="3">
    <source>
        <dbReference type="ARBA" id="ARBA00004286"/>
    </source>
</evidence>
<dbReference type="EMBL" id="JYDS01000416">
    <property type="protein sequence ID" value="KRZ07448.1"/>
    <property type="molecule type" value="Genomic_DNA"/>
</dbReference>
<dbReference type="InterPro" id="IPR001951">
    <property type="entry name" value="Histone_H4"/>
</dbReference>
<comment type="caution">
    <text evidence="11">The sequence shown here is derived from an EMBL/GenBank/DDBJ whole genome shotgun (WGS) entry which is preliminary data.</text>
</comment>
<name>A0A0V1EST4_TRIPS</name>
<dbReference type="EMBL" id="JYDU01000348">
    <property type="protein sequence ID" value="KRX86660.1"/>
    <property type="molecule type" value="Genomic_DNA"/>
</dbReference>
<keyword evidence="8" id="KW-0539">Nucleus</keyword>
<dbReference type="Proteomes" id="UP000054815">
    <property type="component" value="Unassembled WGS sequence"/>
</dbReference>
<evidence type="ECO:0000256" key="9">
    <source>
        <dbReference type="ARBA" id="ARBA00023269"/>
    </source>
</evidence>
<evidence type="ECO:0000256" key="7">
    <source>
        <dbReference type="ARBA" id="ARBA00023125"/>
    </source>
</evidence>
<dbReference type="GO" id="GO:0030527">
    <property type="term" value="F:structural constituent of chromatin"/>
    <property type="evidence" value="ECO:0007669"/>
    <property type="project" value="InterPro"/>
</dbReference>
<dbReference type="GO" id="GO:0000786">
    <property type="term" value="C:nucleosome"/>
    <property type="evidence" value="ECO:0007669"/>
    <property type="project" value="UniProtKB-KW"/>
</dbReference>
<dbReference type="OrthoDB" id="9904347at2759"/>
<dbReference type="Proteomes" id="UP000054826">
    <property type="component" value="Unassembled WGS sequence"/>
</dbReference>
<dbReference type="PRINTS" id="PR00623">
    <property type="entry name" value="HISTONEH4"/>
</dbReference>
<dbReference type="PANTHER" id="PTHR10484">
    <property type="entry name" value="HISTONE H4"/>
    <property type="match status" value="1"/>
</dbReference>
<evidence type="ECO:0000313" key="10">
    <source>
        <dbReference type="EMBL" id="KRX86660.1"/>
    </source>
</evidence>
<evidence type="ECO:0000256" key="2">
    <source>
        <dbReference type="ARBA" id="ARBA00004123"/>
    </source>
</evidence>
<dbReference type="STRING" id="6337.A0A0V1EST4"/>
<sequence>MSSRNKGGKKFEKGFEKRHHKVMRGNIHGITKSAIHRLACYCGVKQTSGLIYEETEAVLKFFLENAVGDGAT</sequence>
<keyword evidence="7" id="KW-0238">DNA-binding</keyword>
<evidence type="ECO:0000256" key="6">
    <source>
        <dbReference type="ARBA" id="ARBA00022454"/>
    </source>
</evidence>
<dbReference type="GO" id="GO:0046982">
    <property type="term" value="F:protein heterodimerization activity"/>
    <property type="evidence" value="ECO:0007669"/>
    <property type="project" value="InterPro"/>
</dbReference>
<evidence type="ECO:0000256" key="5">
    <source>
        <dbReference type="ARBA" id="ARBA00020836"/>
    </source>
</evidence>
<evidence type="ECO:0000313" key="11">
    <source>
        <dbReference type="EMBL" id="KRY76752.1"/>
    </source>
</evidence>
<dbReference type="SUPFAM" id="SSF47113">
    <property type="entry name" value="Histone-fold"/>
    <property type="match status" value="1"/>
</dbReference>
<protein>
    <recommendedName>
        <fullName evidence="5">Histone H4</fullName>
    </recommendedName>
</protein>
<dbReference type="EMBL" id="JYDV01000019">
    <property type="protein sequence ID" value="KRZ41730.1"/>
    <property type="molecule type" value="Genomic_DNA"/>
</dbReference>
<dbReference type="EMBL" id="JYDR01000010">
    <property type="protein sequence ID" value="KRY76752.1"/>
    <property type="molecule type" value="Genomic_DNA"/>
</dbReference>
<keyword evidence="15" id="KW-1185">Reference proteome</keyword>
<comment type="function">
    <text evidence="1">Core component of nucleosome. Nucleosomes wrap and compact DNA into chromatin, limiting DNA accessibility to the cellular machineries which require DNA as a template. Histones thereby play a central role in transcription regulation, DNA repair, DNA replication and chromosomal stability. DNA accessibility is regulated via a complex set of post-translational modifications of histones, also called histone code, and nucleosome remodeling.</text>
</comment>
<keyword evidence="6" id="KW-0158">Chromosome</keyword>
<evidence type="ECO:0000256" key="4">
    <source>
        <dbReference type="ARBA" id="ARBA00006564"/>
    </source>
</evidence>
<evidence type="ECO:0000313" key="15">
    <source>
        <dbReference type="Proteomes" id="UP000054805"/>
    </source>
</evidence>
<reference evidence="14 15" key="1">
    <citation type="submission" date="2015-01" db="EMBL/GenBank/DDBJ databases">
        <title>Evolution of Trichinella species and genotypes.</title>
        <authorList>
            <person name="Korhonen P.K."/>
            <person name="Edoardo P."/>
            <person name="Giuseppe L.R."/>
            <person name="Gasser R.B."/>
        </authorList>
    </citation>
    <scope>NUCLEOTIDE SEQUENCE [LARGE SCALE GENOMIC DNA]</scope>
    <source>
        <strain evidence="11">ISS13</strain>
        <strain evidence="10">ISS141</strain>
        <strain evidence="13">ISS176</strain>
        <strain evidence="12">ISS588</strain>
    </source>
</reference>
<dbReference type="GO" id="GO:0005634">
    <property type="term" value="C:nucleus"/>
    <property type="evidence" value="ECO:0007669"/>
    <property type="project" value="UniProtKB-SubCell"/>
</dbReference>
<accession>A0A0V1EST4</accession>
<comment type="similarity">
    <text evidence="4">Belongs to the histone H4 family.</text>
</comment>
<keyword evidence="9" id="KW-0544">Nucleosome core</keyword>
<dbReference type="Proteomes" id="UP000054805">
    <property type="component" value="Unassembled WGS sequence"/>
</dbReference>
<organism evidence="11 14">
    <name type="scientific">Trichinella pseudospiralis</name>
    <name type="common">Parasitic roundworm</name>
    <dbReference type="NCBI Taxonomy" id="6337"/>
    <lineage>
        <taxon>Eukaryota</taxon>
        <taxon>Metazoa</taxon>
        <taxon>Ecdysozoa</taxon>
        <taxon>Nematoda</taxon>
        <taxon>Enoplea</taxon>
        <taxon>Dorylaimia</taxon>
        <taxon>Trichinellida</taxon>
        <taxon>Trichinellidae</taxon>
        <taxon>Trichinella</taxon>
    </lineage>
</organism>
<proteinExistence type="inferred from homology"/>
<dbReference type="GO" id="GO:0003677">
    <property type="term" value="F:DNA binding"/>
    <property type="evidence" value="ECO:0007669"/>
    <property type="project" value="UniProtKB-KW"/>
</dbReference>
<evidence type="ECO:0000313" key="13">
    <source>
        <dbReference type="EMBL" id="KRZ41730.1"/>
    </source>
</evidence>
<dbReference type="InterPro" id="IPR009072">
    <property type="entry name" value="Histone-fold"/>
</dbReference>
<dbReference type="AlphaFoldDB" id="A0A0V1EST4"/>
<dbReference type="Gene3D" id="1.10.20.10">
    <property type="entry name" value="Histone, subunit A"/>
    <property type="match status" value="1"/>
</dbReference>
<gene>
    <name evidence="11" type="ORF">T4A_8348</name>
    <name evidence="12" type="ORF">T4B_13883</name>
    <name evidence="13" type="ORF">T4C_3066</name>
    <name evidence="10" type="ORF">T4E_691</name>
</gene>
<dbReference type="Proteomes" id="UP000054632">
    <property type="component" value="Unassembled WGS sequence"/>
</dbReference>
<evidence type="ECO:0000256" key="8">
    <source>
        <dbReference type="ARBA" id="ARBA00023242"/>
    </source>
</evidence>